<evidence type="ECO:0000259" key="4">
    <source>
        <dbReference type="PROSITE" id="PS50075"/>
    </source>
</evidence>
<dbReference type="HOGENOM" id="CLU_2002675_0_0_11"/>
<gene>
    <name evidence="5" type="ORF">SSDG_05666</name>
</gene>
<keyword evidence="1" id="KW-0596">Phosphopantetheine</keyword>
<dbReference type="eggNOG" id="COG0236">
    <property type="taxonomic scope" value="Bacteria"/>
</dbReference>
<organism evidence="5 6">
    <name type="scientific">Streptomyces pristinaespiralis (strain ATCC 25486 / DSM 40338 / CBS 914.69 / JCM 4507 / KCC S-0507 / NBRC 13074 / NRRL 2958 / 5647)</name>
    <dbReference type="NCBI Taxonomy" id="457429"/>
    <lineage>
        <taxon>Bacteria</taxon>
        <taxon>Bacillati</taxon>
        <taxon>Actinomycetota</taxon>
        <taxon>Actinomycetes</taxon>
        <taxon>Kitasatosporales</taxon>
        <taxon>Streptomycetaceae</taxon>
        <taxon>Streptomyces</taxon>
    </lineage>
</organism>
<dbReference type="GO" id="GO:0017000">
    <property type="term" value="P:antibiotic biosynthetic process"/>
    <property type="evidence" value="ECO:0007669"/>
    <property type="project" value="UniProtKB-ARBA"/>
</dbReference>
<accession>B5HKH8</accession>
<dbReference type="InterPro" id="IPR009081">
    <property type="entry name" value="PP-bd_ACP"/>
</dbReference>
<evidence type="ECO:0000313" key="6">
    <source>
        <dbReference type="Proteomes" id="UP000002805"/>
    </source>
</evidence>
<protein>
    <recommendedName>
        <fullName evidence="4">Carrier domain-containing protein</fullName>
    </recommendedName>
</protein>
<dbReference type="InterPro" id="IPR020806">
    <property type="entry name" value="PKS_PP-bd"/>
</dbReference>
<dbReference type="SUPFAM" id="SSF47336">
    <property type="entry name" value="ACP-like"/>
    <property type="match status" value="1"/>
</dbReference>
<dbReference type="GO" id="GO:0031177">
    <property type="term" value="F:phosphopantetheine binding"/>
    <property type="evidence" value="ECO:0007669"/>
    <property type="project" value="InterPro"/>
</dbReference>
<keyword evidence="2" id="KW-0597">Phosphoprotein</keyword>
<evidence type="ECO:0000256" key="3">
    <source>
        <dbReference type="SAM" id="MobiDB-lite"/>
    </source>
</evidence>
<name>B5HKH8_STRE2</name>
<dbReference type="Gene3D" id="1.10.1200.10">
    <property type="entry name" value="ACP-like"/>
    <property type="match status" value="1"/>
</dbReference>
<dbReference type="EMBL" id="CM000950">
    <property type="protein sequence ID" value="EDY67339.1"/>
    <property type="molecule type" value="Genomic_DNA"/>
</dbReference>
<keyword evidence="6" id="KW-1185">Reference proteome</keyword>
<reference evidence="6" key="2">
    <citation type="submission" date="2009-10" db="EMBL/GenBank/DDBJ databases">
        <title>The genome sequence of Streptomyces pristinaespiralis strain ATCC 25486.</title>
        <authorList>
            <consortium name="The Broad Institute Genome Sequencing Platform"/>
            <consortium name="Broad Institute Microbial Sequencing Center"/>
            <person name="Fischbach M."/>
            <person name="Godfrey P."/>
            <person name="Ward D."/>
            <person name="Young S."/>
            <person name="Zeng Q."/>
            <person name="Koehrsen M."/>
            <person name="Alvarado L."/>
            <person name="Berlin A.M."/>
            <person name="Bochicchio J."/>
            <person name="Borenstein D."/>
            <person name="Chapman S.B."/>
            <person name="Chen Z."/>
            <person name="Engels R."/>
            <person name="Freedman E."/>
            <person name="Gellesch M."/>
            <person name="Goldberg J."/>
            <person name="Griggs A."/>
            <person name="Gujja S."/>
            <person name="Heilman E.R."/>
            <person name="Heiman D.I."/>
            <person name="Hepburn T.A."/>
            <person name="Howarth C."/>
            <person name="Jen D."/>
            <person name="Larson L."/>
            <person name="Lewis B."/>
            <person name="Mehta T."/>
            <person name="Park D."/>
            <person name="Pearson M."/>
            <person name="Richards J."/>
            <person name="Roberts A."/>
            <person name="Saif S."/>
            <person name="Shea T.D."/>
            <person name="Shenoy N."/>
            <person name="Sisk P."/>
            <person name="Stolte C."/>
            <person name="Sykes S.N."/>
            <person name="Thomson T."/>
            <person name="Walk T."/>
            <person name="White J."/>
            <person name="Yandava C."/>
            <person name="Straight P."/>
            <person name="Clardy J."/>
            <person name="Hung D."/>
            <person name="Kolter R."/>
            <person name="Mekalanos J."/>
            <person name="Walker S."/>
            <person name="Walsh C.T."/>
            <person name="Wieland-Brown L.C."/>
            <person name="Haas B."/>
            <person name="Nusbaum C."/>
            <person name="Birren B."/>
        </authorList>
    </citation>
    <scope>NUCLEOTIDE SEQUENCE [LARGE SCALE GENOMIC DNA]</scope>
    <source>
        <strain evidence="6">ATCC 25486 / DSM 40338 / CBS 914.69 / JCM 4507 / NBRC 13074 / NRRL 2958 / 5647</strain>
    </source>
</reference>
<feature type="domain" description="Carrier" evidence="4">
    <location>
        <begin position="44"/>
        <end position="122"/>
    </location>
</feature>
<evidence type="ECO:0000313" key="5">
    <source>
        <dbReference type="EMBL" id="EDY67339.1"/>
    </source>
</evidence>
<dbReference type="SMART" id="SM00823">
    <property type="entry name" value="PKS_PP"/>
    <property type="match status" value="1"/>
</dbReference>
<evidence type="ECO:0000256" key="1">
    <source>
        <dbReference type="ARBA" id="ARBA00022450"/>
    </source>
</evidence>
<dbReference type="PROSITE" id="PS50075">
    <property type="entry name" value="CARRIER"/>
    <property type="match status" value="1"/>
</dbReference>
<dbReference type="Pfam" id="PF00550">
    <property type="entry name" value="PP-binding"/>
    <property type="match status" value="1"/>
</dbReference>
<evidence type="ECO:0000256" key="2">
    <source>
        <dbReference type="ARBA" id="ARBA00022553"/>
    </source>
</evidence>
<proteinExistence type="predicted"/>
<dbReference type="Proteomes" id="UP000002805">
    <property type="component" value="Chromosome"/>
</dbReference>
<sequence>MAQRHRGRRRDRRRRRHRGRDRTAARRLLDPAAPGGLMTAPAATDEATVRRVLAEVVAEILPDVPAEEITDGRSLKDLGADSVDRVEIITTLTHRLGSRERVSTFADIPDIGGLVAHLATGGPR</sequence>
<reference evidence="6" key="1">
    <citation type="submission" date="2008-02" db="EMBL/GenBank/DDBJ databases">
        <authorList>
            <consortium name="The Broad Institute Genome Sequencing Platform"/>
            <person name="Fischbach M."/>
            <person name="Ward D."/>
            <person name="Young S."/>
            <person name="Jaffe D."/>
            <person name="Gnerre S."/>
            <person name="Berlin A."/>
            <person name="Heiman D."/>
            <person name="Hepburn T."/>
            <person name="Sykes S."/>
            <person name="Alvarado L."/>
            <person name="Kodira C.D."/>
            <person name="Straight P."/>
            <person name="Clardy J."/>
            <person name="Hung D."/>
            <person name="Kolter R."/>
            <person name="Mekalanos J."/>
            <person name="Walker S."/>
            <person name="Walsh C.T."/>
            <person name="Lander E."/>
            <person name="Galagan J."/>
            <person name="Nusbaum C."/>
            <person name="Birren B."/>
        </authorList>
    </citation>
    <scope>NUCLEOTIDE SEQUENCE [LARGE SCALE GENOMIC DNA]</scope>
    <source>
        <strain evidence="6">ATCC 25486 / DSM 40338 / CBS 914.69 / JCM 4507 / NBRC 13074 / NRRL 2958 / 5647</strain>
    </source>
</reference>
<dbReference type="AlphaFoldDB" id="B5HKH8"/>
<feature type="compositionally biased region" description="Basic residues" evidence="3">
    <location>
        <begin position="1"/>
        <end position="20"/>
    </location>
</feature>
<feature type="region of interest" description="Disordered" evidence="3">
    <location>
        <begin position="1"/>
        <end position="39"/>
    </location>
</feature>
<dbReference type="InterPro" id="IPR036736">
    <property type="entry name" value="ACP-like_sf"/>
</dbReference>